<dbReference type="AlphaFoldDB" id="A0A3S0N4H8"/>
<evidence type="ECO:0000313" key="2">
    <source>
        <dbReference type="Proteomes" id="UP000276953"/>
    </source>
</evidence>
<accession>A0A3S0N4H8</accession>
<name>A0A3S0N4H8_9FLAO</name>
<protein>
    <submittedName>
        <fullName evidence="1">Uncharacterized protein</fullName>
    </submittedName>
</protein>
<gene>
    <name evidence="1" type="ORF">EJ377_01495</name>
</gene>
<evidence type="ECO:0000313" key="1">
    <source>
        <dbReference type="EMBL" id="RTZ49360.1"/>
    </source>
</evidence>
<sequence length="82" mass="9578">MEKNLADGYQKKHFVKDERDRSSFDPAGGLLANTRNYSEFLIHLMNKKLNFSEMFEPVVTLDQNSPIRNILVLIHGLWVWLS</sequence>
<dbReference type="EMBL" id="RYFC01000001">
    <property type="protein sequence ID" value="RTZ49360.1"/>
    <property type="molecule type" value="Genomic_DNA"/>
</dbReference>
<reference evidence="1 2" key="1">
    <citation type="submission" date="2018-12" db="EMBL/GenBank/DDBJ databases">
        <title>Draft Genome Sequence of Chryseobacterium arthrosphaerae strain ED882-96 Isolated from the Blood of a Patient with Liver Cirrhosis in Taiwan.</title>
        <authorList>
            <person name="Lin J.-N."/>
            <person name="Lai C.-H."/>
            <person name="Yang C.-H."/>
            <person name="Huang Y.-H."/>
        </authorList>
    </citation>
    <scope>NUCLEOTIDE SEQUENCE [LARGE SCALE GENOMIC DNA]</scope>
    <source>
        <strain evidence="1 2">ED882-96</strain>
    </source>
</reference>
<organism evidence="1 2">
    <name type="scientific">Chryseobacterium arthrosphaerae</name>
    <dbReference type="NCBI Taxonomy" id="651561"/>
    <lineage>
        <taxon>Bacteria</taxon>
        <taxon>Pseudomonadati</taxon>
        <taxon>Bacteroidota</taxon>
        <taxon>Flavobacteriia</taxon>
        <taxon>Flavobacteriales</taxon>
        <taxon>Weeksellaceae</taxon>
        <taxon>Chryseobacterium group</taxon>
        <taxon>Chryseobacterium</taxon>
    </lineage>
</organism>
<proteinExistence type="predicted"/>
<dbReference type="Proteomes" id="UP000276953">
    <property type="component" value="Unassembled WGS sequence"/>
</dbReference>
<comment type="caution">
    <text evidence="1">The sequence shown here is derived from an EMBL/GenBank/DDBJ whole genome shotgun (WGS) entry which is preliminary data.</text>
</comment>